<sequence>MEAYMKEELNLKHLKSVGSLSGCINKGSVYDTDKGKIFVKCNSGSEADVMFKGEYQSLKELSQTKTVKVPEPLLIGEVDKKNFLVMEYLDLKNLNNYSSELGTLLAQLHLHNIRALNQQKETSNLIGKNNQAIDKFGFHITTACGYLPQNNEWCDDWVSFYTQQKLQYQINLIIREKENREIIELWSHLQQKIPIFFKDITVQPSLLHGDLWCGNAGETDFEPVIFDPASFYGHHEYDLAIAVMFGGFKNQFFKSYHALIKKTPGFNQRQELYLLFHHLNHWNHFGTHKNSSLQIMKSLIQQK</sequence>
<keyword evidence="3" id="KW-0808">Transferase</keyword>
<dbReference type="Gene3D" id="3.90.1200.10">
    <property type="match status" value="1"/>
</dbReference>
<dbReference type="EMBL" id="JAWJWF010000047">
    <property type="protein sequence ID" value="KAK6621769.1"/>
    <property type="molecule type" value="Genomic_DNA"/>
</dbReference>
<dbReference type="InterPro" id="IPR016477">
    <property type="entry name" value="Fructo-/Ketosamine-3-kinase"/>
</dbReference>
<dbReference type="InterPro" id="IPR011009">
    <property type="entry name" value="Kinase-like_dom_sf"/>
</dbReference>
<organism evidence="4 5">
    <name type="scientific">Polyplax serrata</name>
    <name type="common">Common mouse louse</name>
    <dbReference type="NCBI Taxonomy" id="468196"/>
    <lineage>
        <taxon>Eukaryota</taxon>
        <taxon>Metazoa</taxon>
        <taxon>Ecdysozoa</taxon>
        <taxon>Arthropoda</taxon>
        <taxon>Hexapoda</taxon>
        <taxon>Insecta</taxon>
        <taxon>Pterygota</taxon>
        <taxon>Neoptera</taxon>
        <taxon>Paraneoptera</taxon>
        <taxon>Psocodea</taxon>
        <taxon>Troctomorpha</taxon>
        <taxon>Phthiraptera</taxon>
        <taxon>Anoplura</taxon>
        <taxon>Polyplacidae</taxon>
        <taxon>Polyplax</taxon>
    </lineage>
</organism>
<dbReference type="PANTHER" id="PTHR12149">
    <property type="entry name" value="FRUCTOSAMINE 3 KINASE-RELATED PROTEIN"/>
    <property type="match status" value="1"/>
</dbReference>
<protein>
    <recommendedName>
        <fullName evidence="1">protein-ribulosamine 3-kinase</fullName>
        <ecNumber evidence="1">2.7.1.172</ecNumber>
    </recommendedName>
</protein>
<evidence type="ECO:0000256" key="3">
    <source>
        <dbReference type="PIRNR" id="PIRNR006221"/>
    </source>
</evidence>
<dbReference type="Gene3D" id="3.30.200.20">
    <property type="entry name" value="Phosphorylase Kinase, domain 1"/>
    <property type="match status" value="1"/>
</dbReference>
<accession>A0ABR1AKN9</accession>
<comment type="caution">
    <text evidence="4">The sequence shown here is derived from an EMBL/GenBank/DDBJ whole genome shotgun (WGS) entry which is preliminary data.</text>
</comment>
<evidence type="ECO:0000256" key="2">
    <source>
        <dbReference type="ARBA" id="ARBA00048655"/>
    </source>
</evidence>
<dbReference type="PIRSF" id="PIRSF006221">
    <property type="entry name" value="Ketosamine-3-kinase"/>
    <property type="match status" value="1"/>
</dbReference>
<dbReference type="Pfam" id="PF03881">
    <property type="entry name" value="Fructosamin_kin"/>
    <property type="match status" value="1"/>
</dbReference>
<reference evidence="4 5" key="1">
    <citation type="submission" date="2023-09" db="EMBL/GenBank/DDBJ databases">
        <title>Genomes of two closely related lineages of the louse Polyplax serrata with different host specificities.</title>
        <authorList>
            <person name="Martinu J."/>
            <person name="Tarabai H."/>
            <person name="Stefka J."/>
            <person name="Hypsa V."/>
        </authorList>
    </citation>
    <scope>NUCLEOTIDE SEQUENCE [LARGE SCALE GENOMIC DNA]</scope>
    <source>
        <strain evidence="4">98ZLc_SE</strain>
    </source>
</reference>
<dbReference type="EC" id="2.7.1.172" evidence="1"/>
<gene>
    <name evidence="4" type="ORF">RUM44_001576</name>
</gene>
<keyword evidence="5" id="KW-1185">Reference proteome</keyword>
<evidence type="ECO:0000256" key="1">
    <source>
        <dbReference type="ARBA" id="ARBA00011961"/>
    </source>
</evidence>
<evidence type="ECO:0000313" key="4">
    <source>
        <dbReference type="EMBL" id="KAK6621769.1"/>
    </source>
</evidence>
<dbReference type="PANTHER" id="PTHR12149:SF8">
    <property type="entry name" value="PROTEIN-RIBULOSAMINE 3-KINASE"/>
    <property type="match status" value="1"/>
</dbReference>
<keyword evidence="3" id="KW-0418">Kinase</keyword>
<evidence type="ECO:0000313" key="5">
    <source>
        <dbReference type="Proteomes" id="UP001359485"/>
    </source>
</evidence>
<comment type="catalytic activity">
    <reaction evidence="2">
        <text>N(6)-D-ribulosyl-L-lysyl-[protein] + ATP = N(6)-(3-O-phospho-D-ribulosyl)-L-lysyl-[protein] + ADP + H(+)</text>
        <dbReference type="Rhea" id="RHEA:48432"/>
        <dbReference type="Rhea" id="RHEA-COMP:12103"/>
        <dbReference type="Rhea" id="RHEA-COMP:12104"/>
        <dbReference type="ChEBI" id="CHEBI:15378"/>
        <dbReference type="ChEBI" id="CHEBI:30616"/>
        <dbReference type="ChEBI" id="CHEBI:90418"/>
        <dbReference type="ChEBI" id="CHEBI:90420"/>
        <dbReference type="ChEBI" id="CHEBI:456216"/>
        <dbReference type="EC" id="2.7.1.172"/>
    </reaction>
    <physiologicalReaction direction="left-to-right" evidence="2">
        <dbReference type="Rhea" id="RHEA:48433"/>
    </physiologicalReaction>
</comment>
<name>A0ABR1AKN9_POLSC</name>
<dbReference type="Proteomes" id="UP001359485">
    <property type="component" value="Unassembled WGS sequence"/>
</dbReference>
<comment type="similarity">
    <text evidence="3">Belongs to the fructosamine kinase family.</text>
</comment>
<proteinExistence type="inferred from homology"/>
<dbReference type="SUPFAM" id="SSF56112">
    <property type="entry name" value="Protein kinase-like (PK-like)"/>
    <property type="match status" value="1"/>
</dbReference>